<dbReference type="InterPro" id="IPR017896">
    <property type="entry name" value="4Fe4S_Fe-S-bd"/>
</dbReference>
<feature type="domain" description="4Fe-4S ferredoxin-type" evidence="10">
    <location>
        <begin position="125"/>
        <end position="154"/>
    </location>
</feature>
<feature type="domain" description="4Fe-4S Mo/W bis-MGD-type" evidence="11">
    <location>
        <begin position="205"/>
        <end position="261"/>
    </location>
</feature>
<dbReference type="InterPro" id="IPR017900">
    <property type="entry name" value="4Fe4S_Fe_S_CS"/>
</dbReference>
<evidence type="ECO:0000259" key="10">
    <source>
        <dbReference type="PROSITE" id="PS51379"/>
    </source>
</evidence>
<dbReference type="PROSITE" id="PS00198">
    <property type="entry name" value="4FE4S_FER_1"/>
    <property type="match status" value="1"/>
</dbReference>
<evidence type="ECO:0000256" key="2">
    <source>
        <dbReference type="ARBA" id="ARBA00022485"/>
    </source>
</evidence>
<dbReference type="PROSITE" id="PS00641">
    <property type="entry name" value="COMPLEX1_75K_1"/>
    <property type="match status" value="1"/>
</dbReference>
<dbReference type="InterPro" id="IPR001041">
    <property type="entry name" value="2Fe-2S_ferredoxin-type"/>
</dbReference>
<evidence type="ECO:0000259" key="12">
    <source>
        <dbReference type="PROSITE" id="PS51839"/>
    </source>
</evidence>
<keyword evidence="14" id="KW-1185">Reference proteome</keyword>
<keyword evidence="3" id="KW-0001">2Fe-2S</keyword>
<dbReference type="Pfam" id="PF10588">
    <property type="entry name" value="NADH-G_4Fe-4S_3"/>
    <property type="match status" value="1"/>
</dbReference>
<organism evidence="13 14">
    <name type="scientific">Candidatus Magnetobacterium casense</name>
    <dbReference type="NCBI Taxonomy" id="1455061"/>
    <lineage>
        <taxon>Bacteria</taxon>
        <taxon>Pseudomonadati</taxon>
        <taxon>Nitrospirota</taxon>
        <taxon>Thermodesulfovibrionia</taxon>
        <taxon>Thermodesulfovibrionales</taxon>
        <taxon>Candidatus Magnetobacteriaceae</taxon>
        <taxon>Candidatus Magnetobacterium</taxon>
    </lineage>
</organism>
<dbReference type="InterPro" id="IPR050123">
    <property type="entry name" value="Prok_molybdopt-oxidoreductase"/>
</dbReference>
<evidence type="ECO:0000256" key="4">
    <source>
        <dbReference type="ARBA" id="ARBA00022719"/>
    </source>
</evidence>
<dbReference type="PROSITE" id="PS51669">
    <property type="entry name" value="4FE4S_MOW_BIS_MGD"/>
    <property type="match status" value="1"/>
</dbReference>
<comment type="caution">
    <text evidence="13">The sequence shown here is derived from an EMBL/GenBank/DDBJ whole genome shotgun (WGS) entry which is preliminary data.</text>
</comment>
<keyword evidence="4" id="KW-0874">Quinone</keyword>
<keyword evidence="5" id="KW-0479">Metal-binding</keyword>
<evidence type="ECO:0000256" key="8">
    <source>
        <dbReference type="ARBA" id="ARBA00034078"/>
    </source>
</evidence>
<dbReference type="EMBL" id="JABXWD010000301">
    <property type="protein sequence ID" value="MBV6342637.1"/>
    <property type="molecule type" value="Genomic_DNA"/>
</dbReference>
<feature type="domain" description="2Fe-2S ferredoxin-type" evidence="9">
    <location>
        <begin position="1"/>
        <end position="66"/>
    </location>
</feature>
<dbReference type="Proteomes" id="UP001196980">
    <property type="component" value="Unassembled WGS sequence"/>
</dbReference>
<feature type="domain" description="4Fe-4S ferredoxin-type" evidence="10">
    <location>
        <begin position="167"/>
        <end position="196"/>
    </location>
</feature>
<dbReference type="PROSITE" id="PS51839">
    <property type="entry name" value="4FE4S_HC3"/>
    <property type="match status" value="1"/>
</dbReference>
<feature type="non-terminal residue" evidence="13">
    <location>
        <position position="1"/>
    </location>
</feature>
<evidence type="ECO:0000256" key="5">
    <source>
        <dbReference type="ARBA" id="ARBA00022723"/>
    </source>
</evidence>
<dbReference type="Pfam" id="PF12838">
    <property type="entry name" value="Fer4_7"/>
    <property type="match status" value="1"/>
</dbReference>
<dbReference type="Pfam" id="PF13510">
    <property type="entry name" value="Fer2_4"/>
    <property type="match status" value="1"/>
</dbReference>
<sequence>HKVPAGMNLIEATETVGVHIPNFCYLKGMKGIGACRMCVVEVNGKTMTACIMKTKEGMEIVTESERLSDMRKFVVDLILSMHPLDCMTCTKAGVCELQDYAYAFALKESNFTRKCFNFAIDEGNPFIKRDPDYCILCGRCVRVCKEQGTAVLDFMGRGVGSKVTTANDLPLQQSGCTFCGSCVDVCPVNAILEADRWRKGREWDYIRHKSVCLYCSNACDLSVSTLKGNIVMIRAGADDGRADYFTCATGRFGFDSLIADTRILLPMKRVNGSLVDTTWDDALQLAASKLKESSSGIVANGAITNEEAAALSALASGAGVANVDTTVSLYGDEASLLGAAVDPEDADLFVVAGLAPNQWERNLPALDAFLRTKAERKAKLIVISAGDVKLSDTADVVIKADEAEGLKALASALAAKGLSLPSGIDVAGASVTEEVDRAAELYKAAVNPVLLASPDVFEAAGLLAAIKGKALSIPVEANAKGVLLMGLTPKGQSYDSMLSGGVKVLFAAGELPTVKRPSVDFFILAATHMSDLARQADLLLPAAAYLEDGGSVVDYTGRLKKMAKAVEPPEDVRTMASIIGGIAKSCGLDGKASDIEEVYRVALGKVAPAAAGSFKKRALLKADPVEMLRILNTNVVNGSRLLWLQETEKALACAQV</sequence>
<dbReference type="CDD" id="cd00368">
    <property type="entry name" value="Molybdopterin-Binding"/>
    <property type="match status" value="1"/>
</dbReference>
<keyword evidence="2" id="KW-0004">4Fe-4S</keyword>
<keyword evidence="6" id="KW-0408">Iron</keyword>
<evidence type="ECO:0000259" key="9">
    <source>
        <dbReference type="PROSITE" id="PS51085"/>
    </source>
</evidence>
<dbReference type="PROSITE" id="PS51085">
    <property type="entry name" value="2FE2S_FER_2"/>
    <property type="match status" value="1"/>
</dbReference>
<evidence type="ECO:0000313" key="14">
    <source>
        <dbReference type="Proteomes" id="UP001196980"/>
    </source>
</evidence>
<dbReference type="Pfam" id="PF04879">
    <property type="entry name" value="Molybdop_Fe4S4"/>
    <property type="match status" value="1"/>
</dbReference>
<dbReference type="InterPro" id="IPR019574">
    <property type="entry name" value="NADH_UbQ_OxRdtase_Gsu_4Fe4S-bd"/>
</dbReference>
<keyword evidence="7" id="KW-0411">Iron-sulfur</keyword>
<evidence type="ECO:0000256" key="7">
    <source>
        <dbReference type="ARBA" id="ARBA00023014"/>
    </source>
</evidence>
<dbReference type="PROSITE" id="PS51379">
    <property type="entry name" value="4FE4S_FER_2"/>
    <property type="match status" value="2"/>
</dbReference>
<dbReference type="InterPro" id="IPR000283">
    <property type="entry name" value="NADH_UbQ_OxRdtase_75kDa_su_CS"/>
</dbReference>
<evidence type="ECO:0000256" key="3">
    <source>
        <dbReference type="ARBA" id="ARBA00022714"/>
    </source>
</evidence>
<comment type="cofactor">
    <cofactor evidence="8">
        <name>[2Fe-2S] cluster</name>
        <dbReference type="ChEBI" id="CHEBI:190135"/>
    </cofactor>
</comment>
<gene>
    <name evidence="13" type="ORF">HWQ67_13695</name>
</gene>
<evidence type="ECO:0000313" key="13">
    <source>
        <dbReference type="EMBL" id="MBV6342637.1"/>
    </source>
</evidence>
<evidence type="ECO:0000256" key="6">
    <source>
        <dbReference type="ARBA" id="ARBA00023004"/>
    </source>
</evidence>
<dbReference type="InterPro" id="IPR006656">
    <property type="entry name" value="Mopterin_OxRdtase"/>
</dbReference>
<reference evidence="13 14" key="1">
    <citation type="journal article" date="2020" name="J Geophys Res Biogeosci">
        <title>Magnetotaxis as an Adaptation to Enable Bacterial Shuttling of Microbial Sulfur and Sulfur Cycling Across Aquatic Oxic#Anoxic Interfaces.</title>
        <authorList>
            <person name="Li J."/>
            <person name="Liu P."/>
            <person name="Wang J."/>
            <person name="Roberts A.P."/>
            <person name="Pan Y."/>
        </authorList>
    </citation>
    <scope>NUCLEOTIDE SEQUENCE [LARGE SCALE GENOMIC DNA]</scope>
    <source>
        <strain evidence="13 14">MYR-1_YQ</strain>
    </source>
</reference>
<comment type="cofactor">
    <cofactor evidence="1">
        <name>[4Fe-4S] cluster</name>
        <dbReference type="ChEBI" id="CHEBI:49883"/>
    </cofactor>
</comment>
<accession>A0ABS6S1V7</accession>
<dbReference type="Pfam" id="PF00384">
    <property type="entry name" value="Molybdopterin"/>
    <property type="match status" value="1"/>
</dbReference>
<name>A0ABS6S1V7_9BACT</name>
<dbReference type="PANTHER" id="PTHR43105">
    <property type="entry name" value="RESPIRATORY NITRATE REDUCTASE"/>
    <property type="match status" value="1"/>
</dbReference>
<dbReference type="InterPro" id="IPR006963">
    <property type="entry name" value="Mopterin_OxRdtase_4Fe-4S_dom"/>
</dbReference>
<protein>
    <submittedName>
        <fullName evidence="13">Molybdopterin-dependent oxidoreductase</fullName>
    </submittedName>
</protein>
<dbReference type="CDD" id="cd00207">
    <property type="entry name" value="fer2"/>
    <property type="match status" value="1"/>
</dbReference>
<dbReference type="RefSeq" id="WP_218253252.1">
    <property type="nucleotide sequence ID" value="NZ_JABXWD010000301.1"/>
</dbReference>
<dbReference type="SMART" id="SM00929">
    <property type="entry name" value="NADH-G_4Fe-4S_3"/>
    <property type="match status" value="1"/>
</dbReference>
<evidence type="ECO:0000259" key="11">
    <source>
        <dbReference type="PROSITE" id="PS51669"/>
    </source>
</evidence>
<evidence type="ECO:0000256" key="1">
    <source>
        <dbReference type="ARBA" id="ARBA00001966"/>
    </source>
</evidence>
<proteinExistence type="predicted"/>
<dbReference type="PANTHER" id="PTHR43105:SF10">
    <property type="entry name" value="NADH-QUINONE OXIDOREDUCTASE SUBUNIT G"/>
    <property type="match status" value="1"/>
</dbReference>
<feature type="domain" description="4Fe-4S His(Cys)3-ligated-type" evidence="12">
    <location>
        <begin position="66"/>
        <end position="105"/>
    </location>
</feature>